<dbReference type="OrthoDB" id="885887at2"/>
<feature type="region of interest" description="Disordered" evidence="1">
    <location>
        <begin position="84"/>
        <end position="110"/>
    </location>
</feature>
<evidence type="ECO:0000313" key="4">
    <source>
        <dbReference type="Proteomes" id="UP000248553"/>
    </source>
</evidence>
<proteinExistence type="predicted"/>
<organism evidence="3 4">
    <name type="scientific">Hymenobacter edaphi</name>
    <dbReference type="NCBI Taxonomy" id="2211146"/>
    <lineage>
        <taxon>Bacteria</taxon>
        <taxon>Pseudomonadati</taxon>
        <taxon>Bacteroidota</taxon>
        <taxon>Cytophagia</taxon>
        <taxon>Cytophagales</taxon>
        <taxon>Hymenobacteraceae</taxon>
        <taxon>Hymenobacter</taxon>
    </lineage>
</organism>
<sequence length="110" mass="12215">MPATLLRFLLLFALLLLGYASAHAQTPAERPTATVTGFGDPEPMDPRYAQAAELKELKTQLQTLLQAYDQLVMRYNAQNAQLQQLERQQTTSPANRVRALRTPPVASGSY</sequence>
<accession>A0A328BR69</accession>
<evidence type="ECO:0000256" key="2">
    <source>
        <dbReference type="SAM" id="SignalP"/>
    </source>
</evidence>
<feature type="chain" id="PRO_5016249636" description="Tol-pal system protein YbgF" evidence="2">
    <location>
        <begin position="25"/>
        <end position="110"/>
    </location>
</feature>
<evidence type="ECO:0008006" key="5">
    <source>
        <dbReference type="Google" id="ProtNLM"/>
    </source>
</evidence>
<name>A0A328BR69_9BACT</name>
<dbReference type="RefSeq" id="WP_111476323.1">
    <property type="nucleotide sequence ID" value="NZ_QHKM01000001.1"/>
</dbReference>
<reference evidence="4" key="1">
    <citation type="submission" date="2018-05" db="EMBL/GenBank/DDBJ databases">
        <authorList>
            <person name="Nie L."/>
        </authorList>
    </citation>
    <scope>NUCLEOTIDE SEQUENCE [LARGE SCALE GENOMIC DNA]</scope>
    <source>
        <strain evidence="4">NL</strain>
    </source>
</reference>
<keyword evidence="4" id="KW-1185">Reference proteome</keyword>
<comment type="caution">
    <text evidence="3">The sequence shown here is derived from an EMBL/GenBank/DDBJ whole genome shotgun (WGS) entry which is preliminary data.</text>
</comment>
<feature type="region of interest" description="Disordered" evidence="1">
    <location>
        <begin position="24"/>
        <end position="46"/>
    </location>
</feature>
<keyword evidence="2" id="KW-0732">Signal</keyword>
<evidence type="ECO:0000256" key="1">
    <source>
        <dbReference type="SAM" id="MobiDB-lite"/>
    </source>
</evidence>
<gene>
    <name evidence="3" type="ORF">DLM85_01630</name>
</gene>
<dbReference type="EMBL" id="QHKM01000001">
    <property type="protein sequence ID" value="RAK69587.1"/>
    <property type="molecule type" value="Genomic_DNA"/>
</dbReference>
<dbReference type="Proteomes" id="UP000248553">
    <property type="component" value="Unassembled WGS sequence"/>
</dbReference>
<dbReference type="AlphaFoldDB" id="A0A328BR69"/>
<protein>
    <recommendedName>
        <fullName evidence="5">Tol-pal system protein YbgF</fullName>
    </recommendedName>
</protein>
<evidence type="ECO:0000313" key="3">
    <source>
        <dbReference type="EMBL" id="RAK69587.1"/>
    </source>
</evidence>
<feature type="signal peptide" evidence="2">
    <location>
        <begin position="1"/>
        <end position="24"/>
    </location>
</feature>